<proteinExistence type="inferred from homology"/>
<dbReference type="SUPFAM" id="SSF82689">
    <property type="entry name" value="Mechanosensitive channel protein MscS (YggB), C-terminal domain"/>
    <property type="match status" value="1"/>
</dbReference>
<feature type="transmembrane region" description="Helical" evidence="7">
    <location>
        <begin position="147"/>
        <end position="172"/>
    </location>
</feature>
<keyword evidence="6 7" id="KW-0472">Membrane</keyword>
<dbReference type="Gene3D" id="1.10.287.1260">
    <property type="match status" value="1"/>
</dbReference>
<dbReference type="Proteomes" id="UP000516105">
    <property type="component" value="Chromosome"/>
</dbReference>
<evidence type="ECO:0000256" key="3">
    <source>
        <dbReference type="ARBA" id="ARBA00022475"/>
    </source>
</evidence>
<feature type="domain" description="Mechanosensitive ion channel transmembrane helices 2/3" evidence="9">
    <location>
        <begin position="158"/>
        <end position="198"/>
    </location>
</feature>
<reference evidence="10 11" key="1">
    <citation type="submission" date="2020-08" db="EMBL/GenBank/DDBJ databases">
        <title>Genome sequence of Sphingomonas sediminicola KACC 15039T.</title>
        <authorList>
            <person name="Hyun D.-W."/>
            <person name="Bae J.-W."/>
        </authorList>
    </citation>
    <scope>NUCLEOTIDE SEQUENCE [LARGE SCALE GENOMIC DNA]</scope>
    <source>
        <strain evidence="10 11">KACC 15039</strain>
    </source>
</reference>
<sequence>MISRTGVATSGAMKPNIDPIRPTQSVVAWLIDNRDGVVLGAAVAGAIVAVMLVAKLIGQRIIARETDEQHLGWRSVVGRVLAKTSIFFMVMAAIDIVATYAQPPARAQHLVDVGFTIAFALQGAIWARELILALIARRVGDGTTESALGNANAIIRVLVSVALFALAIVVILDNLGVNVTALVAGLGIGGIAIGLAAQGIFSDLFAALAILFDKPFRRGDIVRYGTTTGTVEKIGLKTTRLRGVGGEQVIMANTKLLEQEVHNVTDARVRRTWLTFGLTYQTPSETIERLPDVITEPIEAIKNCKLVRCSATAFGSSSIECELVYDDRSRDPDTLARHKSAVILAVKRAFEREGIDFAYPTQTTFTAAPDGTMVMPYPQIQPVVALDKPVVALDKKAKESRKDR</sequence>
<dbReference type="InterPro" id="IPR006685">
    <property type="entry name" value="MscS_channel_2nd"/>
</dbReference>
<dbReference type="InterPro" id="IPR023408">
    <property type="entry name" value="MscS_beta-dom_sf"/>
</dbReference>
<feature type="transmembrane region" description="Helical" evidence="7">
    <location>
        <begin position="37"/>
        <end position="57"/>
    </location>
</feature>
<organism evidence="10 11">
    <name type="scientific">Sphingomonas sediminicola</name>
    <dbReference type="NCBI Taxonomy" id="386874"/>
    <lineage>
        <taxon>Bacteria</taxon>
        <taxon>Pseudomonadati</taxon>
        <taxon>Pseudomonadota</taxon>
        <taxon>Alphaproteobacteria</taxon>
        <taxon>Sphingomonadales</taxon>
        <taxon>Sphingomonadaceae</taxon>
        <taxon>Sphingomonas</taxon>
    </lineage>
</organism>
<dbReference type="Gene3D" id="3.30.70.100">
    <property type="match status" value="1"/>
</dbReference>
<evidence type="ECO:0000259" key="9">
    <source>
        <dbReference type="Pfam" id="PF21088"/>
    </source>
</evidence>
<evidence type="ECO:0000256" key="5">
    <source>
        <dbReference type="ARBA" id="ARBA00022989"/>
    </source>
</evidence>
<evidence type="ECO:0000313" key="11">
    <source>
        <dbReference type="Proteomes" id="UP000516105"/>
    </source>
</evidence>
<dbReference type="RefSeq" id="WP_187707780.1">
    <property type="nucleotide sequence ID" value="NZ_CP060782.1"/>
</dbReference>
<accession>A0ABX6T4T5</accession>
<dbReference type="PANTHER" id="PTHR30566">
    <property type="entry name" value="YNAI-RELATED MECHANOSENSITIVE ION CHANNEL"/>
    <property type="match status" value="1"/>
</dbReference>
<protein>
    <submittedName>
        <fullName evidence="10">Mechanosensitive ion channel</fullName>
    </submittedName>
</protein>
<comment type="similarity">
    <text evidence="2">Belongs to the MscS (TC 1.A.23) family.</text>
</comment>
<evidence type="ECO:0000256" key="6">
    <source>
        <dbReference type="ARBA" id="ARBA00023136"/>
    </source>
</evidence>
<dbReference type="Pfam" id="PF21088">
    <property type="entry name" value="MS_channel_1st"/>
    <property type="match status" value="1"/>
</dbReference>
<dbReference type="Gene3D" id="2.30.30.60">
    <property type="match status" value="1"/>
</dbReference>
<feature type="transmembrane region" description="Helical" evidence="7">
    <location>
        <begin position="80"/>
        <end position="101"/>
    </location>
</feature>
<evidence type="ECO:0000256" key="4">
    <source>
        <dbReference type="ARBA" id="ARBA00022692"/>
    </source>
</evidence>
<keyword evidence="4 7" id="KW-0812">Transmembrane</keyword>
<dbReference type="InterPro" id="IPR049142">
    <property type="entry name" value="MS_channel_1st"/>
</dbReference>
<dbReference type="InterPro" id="IPR011066">
    <property type="entry name" value="MscS_channel_C_sf"/>
</dbReference>
<comment type="subcellular location">
    <subcellularLocation>
        <location evidence="1">Cell membrane</location>
        <topology evidence="1">Multi-pass membrane protein</topology>
    </subcellularLocation>
</comment>
<dbReference type="Pfam" id="PF00924">
    <property type="entry name" value="MS_channel_2nd"/>
    <property type="match status" value="1"/>
</dbReference>
<evidence type="ECO:0000256" key="2">
    <source>
        <dbReference type="ARBA" id="ARBA00008017"/>
    </source>
</evidence>
<name>A0ABX6T4T5_9SPHN</name>
<evidence type="ECO:0000313" key="10">
    <source>
        <dbReference type="EMBL" id="QNP44822.1"/>
    </source>
</evidence>
<dbReference type="InterPro" id="IPR011014">
    <property type="entry name" value="MscS_channel_TM-2"/>
</dbReference>
<keyword evidence="3" id="KW-1003">Cell membrane</keyword>
<keyword evidence="5 7" id="KW-1133">Transmembrane helix</keyword>
<feature type="domain" description="Mechanosensitive ion channel MscS" evidence="8">
    <location>
        <begin position="200"/>
        <end position="265"/>
    </location>
</feature>
<dbReference type="PANTHER" id="PTHR30566:SF25">
    <property type="entry name" value="INNER MEMBRANE PROTEIN"/>
    <property type="match status" value="1"/>
</dbReference>
<dbReference type="SUPFAM" id="SSF82861">
    <property type="entry name" value="Mechanosensitive channel protein MscS (YggB), transmembrane region"/>
    <property type="match status" value="1"/>
</dbReference>
<dbReference type="EMBL" id="CP060782">
    <property type="protein sequence ID" value="QNP44822.1"/>
    <property type="molecule type" value="Genomic_DNA"/>
</dbReference>
<keyword evidence="11" id="KW-1185">Reference proteome</keyword>
<dbReference type="SUPFAM" id="SSF50182">
    <property type="entry name" value="Sm-like ribonucleoproteins"/>
    <property type="match status" value="1"/>
</dbReference>
<gene>
    <name evidence="10" type="ORF">H9L14_08615</name>
</gene>
<evidence type="ECO:0000259" key="8">
    <source>
        <dbReference type="Pfam" id="PF00924"/>
    </source>
</evidence>
<evidence type="ECO:0000256" key="1">
    <source>
        <dbReference type="ARBA" id="ARBA00004651"/>
    </source>
</evidence>
<feature type="transmembrane region" description="Helical" evidence="7">
    <location>
        <begin position="184"/>
        <end position="212"/>
    </location>
</feature>
<evidence type="ECO:0000256" key="7">
    <source>
        <dbReference type="SAM" id="Phobius"/>
    </source>
</evidence>
<dbReference type="InterPro" id="IPR010920">
    <property type="entry name" value="LSM_dom_sf"/>
</dbReference>